<evidence type="ECO:0000259" key="2">
    <source>
        <dbReference type="Pfam" id="PF17517"/>
    </source>
</evidence>
<feature type="chain" id="PRO_5016382775" description="IgGFc-binding protein N-terminal domain-containing protein" evidence="1">
    <location>
        <begin position="18"/>
        <end position="669"/>
    </location>
</feature>
<gene>
    <name evidence="3" type="ORF">DL240_10415</name>
</gene>
<dbReference type="OrthoDB" id="5524783at2"/>
<keyword evidence="1" id="KW-0732">Signal</keyword>
<sequence>MRIFSHLLLLAIPTVFAGAMACSSPVDPATGPDTDVPTDAGDTEPDVPALCVPGEARCDDAVTLEVCRPDASGWEQTVCQGELRCDASSASCSAQLCQPGAFDACTDQGLQRFCNATGTGYQEAACPGGAACQDGQCGQPECQPGLNRCLTREQLEVCNQAGAYVPGQRCPSGTECFDGTCEELCELSTKVSSYIGCEYWSADLDNFEEALSQPHAVVITNPNEELDARVRLFEGATDREILNDSEGQPFDTTIPPGQARIFSIPVGYDHSGTRVFNDRAIRITASIPVVAHQFNPLNNIDVYSNDGTLLLPTNSVGREYFGMSWYYRGGGGVRIRGYLTVVNSSNQPNQVRVTPSAEVIGGPDVPAIAAGEERVFELAPGQSLNLSTSGAELDAAELEGCLANPNGPPLATSPCPDLTGTHIVAEQPVTVFGGHQCGNVIAGVNRCDHIESILLPVEAWGTSYVGSKFSPRAVGSLPEPDIWRVMAAEDGTQIQTDPPIDGVHGRTLAAGEWRQFEAREHFELGASKPVALMQYMVGSNWLGIPRECNEGIDFNNPTGIGDPAMSAGVPTDQFRDNYIVLTPQNYERDYLNIIVPTGREVRLDGEPIAASRWELVGSRGRFEVATLQVDAGFHTLSGEEPFGVIGYGYACHVSYASPGGLNLEGADER</sequence>
<feature type="domain" description="IgGFc-binding protein N-terminal" evidence="2">
    <location>
        <begin position="306"/>
        <end position="648"/>
    </location>
</feature>
<accession>A0A328C6S6</accession>
<feature type="signal peptide" evidence="1">
    <location>
        <begin position="1"/>
        <end position="17"/>
    </location>
</feature>
<organism evidence="3 4">
    <name type="scientific">Lujinxingia litoralis</name>
    <dbReference type="NCBI Taxonomy" id="2211119"/>
    <lineage>
        <taxon>Bacteria</taxon>
        <taxon>Deltaproteobacteria</taxon>
        <taxon>Bradymonadales</taxon>
        <taxon>Lujinxingiaceae</taxon>
        <taxon>Lujinxingia</taxon>
    </lineage>
</organism>
<protein>
    <recommendedName>
        <fullName evidence="2">IgGFc-binding protein N-terminal domain-containing protein</fullName>
    </recommendedName>
</protein>
<comment type="caution">
    <text evidence="3">The sequence shown here is derived from an EMBL/GenBank/DDBJ whole genome shotgun (WGS) entry which is preliminary data.</text>
</comment>
<dbReference type="Proteomes" id="UP000249169">
    <property type="component" value="Unassembled WGS sequence"/>
</dbReference>
<dbReference type="EMBL" id="QHKO01000004">
    <property type="protein sequence ID" value="RAL22258.1"/>
    <property type="molecule type" value="Genomic_DNA"/>
</dbReference>
<proteinExistence type="predicted"/>
<name>A0A328C6S6_9DELT</name>
<evidence type="ECO:0000313" key="4">
    <source>
        <dbReference type="Proteomes" id="UP000249169"/>
    </source>
</evidence>
<evidence type="ECO:0000256" key="1">
    <source>
        <dbReference type="SAM" id="SignalP"/>
    </source>
</evidence>
<dbReference type="Pfam" id="PF17517">
    <property type="entry name" value="IgGFc_binding"/>
    <property type="match status" value="1"/>
</dbReference>
<dbReference type="PANTHER" id="PTHR46534:SF1">
    <property type="entry name" value="IGGFC-BINDING PROTEIN N-TERMINAL DOMAIN-CONTAINING PROTEIN"/>
    <property type="match status" value="1"/>
</dbReference>
<keyword evidence="4" id="KW-1185">Reference proteome</keyword>
<dbReference type="AlphaFoldDB" id="A0A328C6S6"/>
<dbReference type="PANTHER" id="PTHR46534">
    <property type="entry name" value="IGGFC_BINDING DOMAIN-CONTAINING PROTEIN"/>
    <property type="match status" value="1"/>
</dbReference>
<evidence type="ECO:0000313" key="3">
    <source>
        <dbReference type="EMBL" id="RAL22258.1"/>
    </source>
</evidence>
<dbReference type="InterPro" id="IPR035234">
    <property type="entry name" value="IgGFc-bd_N"/>
</dbReference>
<dbReference type="RefSeq" id="WP_111729829.1">
    <property type="nucleotide sequence ID" value="NZ_QHKO01000004.1"/>
</dbReference>
<reference evidence="3 4" key="1">
    <citation type="submission" date="2018-05" db="EMBL/GenBank/DDBJ databases">
        <title>Lujinxingia marina gen. nov. sp. nov., a new facultative anaerobic member of the class Deltaproteobacteria, and proposal of Lujinxingaceae fam. nov.</title>
        <authorList>
            <person name="Li C.-M."/>
        </authorList>
    </citation>
    <scope>NUCLEOTIDE SEQUENCE [LARGE SCALE GENOMIC DNA]</scope>
    <source>
        <strain evidence="3 4">B210</strain>
    </source>
</reference>
<dbReference type="PROSITE" id="PS51257">
    <property type="entry name" value="PROKAR_LIPOPROTEIN"/>
    <property type="match status" value="1"/>
</dbReference>